<keyword evidence="1" id="KW-0732">Signal</keyword>
<evidence type="ECO:0000256" key="1">
    <source>
        <dbReference type="SAM" id="SignalP"/>
    </source>
</evidence>
<dbReference type="EMBL" id="KN831959">
    <property type="protein sequence ID" value="KIO07593.1"/>
    <property type="molecule type" value="Genomic_DNA"/>
</dbReference>
<reference evidence="2 3" key="1">
    <citation type="submission" date="2014-04" db="EMBL/GenBank/DDBJ databases">
        <authorList>
            <consortium name="DOE Joint Genome Institute"/>
            <person name="Kuo A."/>
            <person name="Kohler A."/>
            <person name="Costa M.D."/>
            <person name="Nagy L.G."/>
            <person name="Floudas D."/>
            <person name="Copeland A."/>
            <person name="Barry K.W."/>
            <person name="Cichocki N."/>
            <person name="Veneault-Fourrey C."/>
            <person name="LaButti K."/>
            <person name="Lindquist E.A."/>
            <person name="Lipzen A."/>
            <person name="Lundell T."/>
            <person name="Morin E."/>
            <person name="Murat C."/>
            <person name="Sun H."/>
            <person name="Tunlid A."/>
            <person name="Henrissat B."/>
            <person name="Grigoriev I.V."/>
            <person name="Hibbett D.S."/>
            <person name="Martin F."/>
            <person name="Nordberg H.P."/>
            <person name="Cantor M.N."/>
            <person name="Hua S.X."/>
        </authorList>
    </citation>
    <scope>NUCLEOTIDE SEQUENCE [LARGE SCALE GENOMIC DNA]</scope>
    <source>
        <strain evidence="2 3">Marx 270</strain>
    </source>
</reference>
<gene>
    <name evidence="2" type="ORF">M404DRAFT_135795</name>
</gene>
<dbReference type="OrthoDB" id="3264327at2759"/>
<feature type="chain" id="PRO_5002175465" evidence="1">
    <location>
        <begin position="17"/>
        <end position="117"/>
    </location>
</feature>
<protein>
    <submittedName>
        <fullName evidence="2">Uncharacterized protein</fullName>
    </submittedName>
</protein>
<proteinExistence type="predicted"/>
<dbReference type="AlphaFoldDB" id="A0A0C3JET2"/>
<evidence type="ECO:0000313" key="3">
    <source>
        <dbReference type="Proteomes" id="UP000054217"/>
    </source>
</evidence>
<reference evidence="3" key="2">
    <citation type="submission" date="2015-01" db="EMBL/GenBank/DDBJ databases">
        <title>Evolutionary Origins and Diversification of the Mycorrhizal Mutualists.</title>
        <authorList>
            <consortium name="DOE Joint Genome Institute"/>
            <consortium name="Mycorrhizal Genomics Consortium"/>
            <person name="Kohler A."/>
            <person name="Kuo A."/>
            <person name="Nagy L.G."/>
            <person name="Floudas D."/>
            <person name="Copeland A."/>
            <person name="Barry K.W."/>
            <person name="Cichocki N."/>
            <person name="Veneault-Fourrey C."/>
            <person name="LaButti K."/>
            <person name="Lindquist E.A."/>
            <person name="Lipzen A."/>
            <person name="Lundell T."/>
            <person name="Morin E."/>
            <person name="Murat C."/>
            <person name="Riley R."/>
            <person name="Ohm R."/>
            <person name="Sun H."/>
            <person name="Tunlid A."/>
            <person name="Henrissat B."/>
            <person name="Grigoriev I.V."/>
            <person name="Hibbett D.S."/>
            <person name="Martin F."/>
        </authorList>
    </citation>
    <scope>NUCLEOTIDE SEQUENCE [LARGE SCALE GENOMIC DNA]</scope>
    <source>
        <strain evidence="3">Marx 270</strain>
    </source>
</reference>
<dbReference type="STRING" id="870435.A0A0C3JET2"/>
<keyword evidence="3" id="KW-1185">Reference proteome</keyword>
<dbReference type="HOGENOM" id="CLU_157667_2_0_1"/>
<dbReference type="Proteomes" id="UP000054217">
    <property type="component" value="Unassembled WGS sequence"/>
</dbReference>
<sequence>MYIFLADFVLQDIVCAANVQHNCVDSQCTVSGTKKIQQECLHTTWTAPTVKHKSMCEYLLNVYSIHNYKYIQELVPENLHCTPLHVSNVLEAQKSAVSQMNASKAAKSALTKGHSTV</sequence>
<evidence type="ECO:0000313" key="2">
    <source>
        <dbReference type="EMBL" id="KIO07593.1"/>
    </source>
</evidence>
<feature type="signal peptide" evidence="1">
    <location>
        <begin position="1"/>
        <end position="16"/>
    </location>
</feature>
<organism evidence="2 3">
    <name type="scientific">Pisolithus tinctorius Marx 270</name>
    <dbReference type="NCBI Taxonomy" id="870435"/>
    <lineage>
        <taxon>Eukaryota</taxon>
        <taxon>Fungi</taxon>
        <taxon>Dikarya</taxon>
        <taxon>Basidiomycota</taxon>
        <taxon>Agaricomycotina</taxon>
        <taxon>Agaricomycetes</taxon>
        <taxon>Agaricomycetidae</taxon>
        <taxon>Boletales</taxon>
        <taxon>Sclerodermatineae</taxon>
        <taxon>Pisolithaceae</taxon>
        <taxon>Pisolithus</taxon>
    </lineage>
</organism>
<dbReference type="InParanoid" id="A0A0C3JET2"/>
<name>A0A0C3JET2_PISTI</name>
<accession>A0A0C3JET2</accession>